<dbReference type="OrthoDB" id="2293641at2"/>
<keyword evidence="1" id="KW-0812">Transmembrane</keyword>
<evidence type="ECO:0000313" key="3">
    <source>
        <dbReference type="EMBL" id="TYS88634.1"/>
    </source>
</evidence>
<dbReference type="RefSeq" id="WP_148967931.1">
    <property type="nucleotide sequence ID" value="NZ_JBNIKW010000001.1"/>
</dbReference>
<sequence length="466" mass="52292">MDKKWFEEEMNSIEVPKEEVFEAISTGIQKGRKQKVRKKTAKISATFTTAAASMVLVSGFLFAPVNNALAKLPVLGGIYEKVGSDVGKELYFSDKVTEVNQAATSNGVDVTITSTYYDGNIIGVTFKAKGDDLSIEHMDEGNRPVSGYSYHLFDGKDQNQWGSGSSGLKKDGDEFIGSIEFYRDGKEPPENFTLPLTFTHMADVNGTWTFDVPIERIPSETIHTDVRTESPHGEFELQVTSITKGKATTTLEYTYSVKSEKDTLNLVVFDDLGNRLSKSSAETLNIKEVAGDYQKTVRELFTSKLSDKAQSLKVQADMERVDEDGIISLKDSPPFQVMSPRFGYQVTVQDIQNVKGKVTLDFTIDAIKEKQFNYDILENFAQFVQVIPSKDIKRNAKDELDYNEMLNHMIRSAKTKTVDKDTLRYQSTFTLPLDAHLEDYSLIVPFESLSMNDKPINLKPLEIKLD</sequence>
<proteinExistence type="predicted"/>
<dbReference type="InterPro" id="IPR025436">
    <property type="entry name" value="DUF4179"/>
</dbReference>
<keyword evidence="1" id="KW-0472">Membrane</keyword>
<reference evidence="3 4" key="1">
    <citation type="submission" date="2019-08" db="EMBL/GenBank/DDBJ databases">
        <title>Bacillus genomes from the desert of Cuatro Cienegas, Coahuila.</title>
        <authorList>
            <person name="Olmedo-Alvarez G."/>
        </authorList>
    </citation>
    <scope>NUCLEOTIDE SEQUENCE [LARGE SCALE GENOMIC DNA]</scope>
    <source>
        <strain evidence="3 4">CH87b_3T</strain>
    </source>
</reference>
<evidence type="ECO:0000313" key="4">
    <source>
        <dbReference type="Proteomes" id="UP000324269"/>
    </source>
</evidence>
<dbReference type="Pfam" id="PF13786">
    <property type="entry name" value="DUF4179"/>
    <property type="match status" value="1"/>
</dbReference>
<evidence type="ECO:0000259" key="2">
    <source>
        <dbReference type="Pfam" id="PF13786"/>
    </source>
</evidence>
<protein>
    <submittedName>
        <fullName evidence="3">DUF4179 domain-containing protein</fullName>
    </submittedName>
</protein>
<accession>A0A5D4U4D9</accession>
<gene>
    <name evidence="3" type="ORF">FZC85_04260</name>
</gene>
<comment type="caution">
    <text evidence="3">The sequence shown here is derived from an EMBL/GenBank/DDBJ whole genome shotgun (WGS) entry which is preliminary data.</text>
</comment>
<dbReference type="EMBL" id="VTEZ01000001">
    <property type="protein sequence ID" value="TYS88634.1"/>
    <property type="molecule type" value="Genomic_DNA"/>
</dbReference>
<organism evidence="3 4">
    <name type="scientific">Rossellomorea aquimaris</name>
    <dbReference type="NCBI Taxonomy" id="189382"/>
    <lineage>
        <taxon>Bacteria</taxon>
        <taxon>Bacillati</taxon>
        <taxon>Bacillota</taxon>
        <taxon>Bacilli</taxon>
        <taxon>Bacillales</taxon>
        <taxon>Bacillaceae</taxon>
        <taxon>Rossellomorea</taxon>
    </lineage>
</organism>
<dbReference type="Gene3D" id="2.60.40.1630">
    <property type="entry name" value="bacillus anthracis domain"/>
    <property type="match status" value="1"/>
</dbReference>
<feature type="transmembrane region" description="Helical" evidence="1">
    <location>
        <begin position="43"/>
        <end position="63"/>
    </location>
</feature>
<dbReference type="AlphaFoldDB" id="A0A5D4U4D9"/>
<dbReference type="Proteomes" id="UP000324269">
    <property type="component" value="Unassembled WGS sequence"/>
</dbReference>
<keyword evidence="1" id="KW-1133">Transmembrane helix</keyword>
<feature type="domain" description="DUF4179" evidence="2">
    <location>
        <begin position="42"/>
        <end position="129"/>
    </location>
</feature>
<evidence type="ECO:0000256" key="1">
    <source>
        <dbReference type="SAM" id="Phobius"/>
    </source>
</evidence>
<name>A0A5D4U4D9_9BACI</name>